<accession>A0A6L2NLQ5</accession>
<name>A0A6L2NLQ5_TANCI</name>
<dbReference type="EMBL" id="BKCJ010009494">
    <property type="protein sequence ID" value="GEU87221.1"/>
    <property type="molecule type" value="Genomic_DNA"/>
</dbReference>
<proteinExistence type="predicted"/>
<protein>
    <recommendedName>
        <fullName evidence="2">Pre-mRNA splicing Prp18-interacting factor</fullName>
    </recommendedName>
</protein>
<reference evidence="1" key="1">
    <citation type="journal article" date="2019" name="Sci. Rep.">
        <title>Draft genome of Tanacetum cinerariifolium, the natural source of mosquito coil.</title>
        <authorList>
            <person name="Yamashiro T."/>
            <person name="Shiraishi A."/>
            <person name="Satake H."/>
            <person name="Nakayama K."/>
        </authorList>
    </citation>
    <scope>NUCLEOTIDE SEQUENCE</scope>
</reference>
<dbReference type="AlphaFoldDB" id="A0A6L2NLQ5"/>
<comment type="caution">
    <text evidence="1">The sequence shown here is derived from an EMBL/GenBank/DDBJ whole genome shotgun (WGS) entry which is preliminary data.</text>
</comment>
<gene>
    <name evidence="1" type="ORF">Tci_059199</name>
</gene>
<evidence type="ECO:0008006" key="2">
    <source>
        <dbReference type="Google" id="ProtNLM"/>
    </source>
</evidence>
<evidence type="ECO:0000313" key="1">
    <source>
        <dbReference type="EMBL" id="GEU87221.1"/>
    </source>
</evidence>
<organism evidence="1">
    <name type="scientific">Tanacetum cinerariifolium</name>
    <name type="common">Dalmatian daisy</name>
    <name type="synonym">Chrysanthemum cinerariifolium</name>
    <dbReference type="NCBI Taxonomy" id="118510"/>
    <lineage>
        <taxon>Eukaryota</taxon>
        <taxon>Viridiplantae</taxon>
        <taxon>Streptophyta</taxon>
        <taxon>Embryophyta</taxon>
        <taxon>Tracheophyta</taxon>
        <taxon>Spermatophyta</taxon>
        <taxon>Magnoliopsida</taxon>
        <taxon>eudicotyledons</taxon>
        <taxon>Gunneridae</taxon>
        <taxon>Pentapetalae</taxon>
        <taxon>asterids</taxon>
        <taxon>campanulids</taxon>
        <taxon>Asterales</taxon>
        <taxon>Asteraceae</taxon>
        <taxon>Asteroideae</taxon>
        <taxon>Anthemideae</taxon>
        <taxon>Anthemidinae</taxon>
        <taxon>Tanacetum</taxon>
    </lineage>
</organism>
<sequence length="553" mass="63087">MGCGQPCDGLYCNLYTCQQCGVVLTNVICLNCTYGDGKPITCCECEGPLRGGFCLFSNLKAENSFTYDPNSFNDTLNNFNHIPQPQYETYLSELCGNNSNYGYNCPPQFPLLYEQEPSYNQNYNDNYYPHNSPSFLCCENCEGPHATFQCQPISQNINFFGFDQIQSPQYPDIYHLPQEISEEILKAKENLMKSKQTFLKKFNHISFREMPKVLSQAWEKFFKIQHAQPEDTHELLRKLIEDLQIIKNYSNAIAPVLPTEEPDNSLSMGNEHLSTIPEKESDEVTKSSVENLVPIPSEFEDFFDNESECDVPVCDDFMTFSNTLFDCNDNFTSVDDDSLSNEDEFSGKLAHTDPIPPRIEEADFDLEEEIRLVENLLYDNSSPRPPKELNAEIADTIVEYLSPSRILVEDSESQIEVIDLFLDKDDLMPSGIENGDYDSEGDIHFLEELPSNDPFSLPKMSHQTLIIMMILVEDIYVLMPKVLPTQPNLCLNIDTLLSFSSENEDKVFKLGILSSLLVSFQDKAISDFSENPMMMYEGDIPHLDVPHLHFYPP</sequence>